<keyword evidence="2" id="KW-0325">Glycoprotein</keyword>
<feature type="region of interest" description="Disordered" evidence="3">
    <location>
        <begin position="692"/>
        <end position="722"/>
    </location>
</feature>
<dbReference type="GO" id="GO:0016829">
    <property type="term" value="F:lyase activity"/>
    <property type="evidence" value="ECO:0007669"/>
    <property type="project" value="UniProtKB-KW"/>
</dbReference>
<protein>
    <submittedName>
        <fullName evidence="5">Pectate lyase</fullName>
    </submittedName>
</protein>
<keyword evidence="1" id="KW-0479">Metal-binding</keyword>
<feature type="domain" description="Fibronectin type-III" evidence="4">
    <location>
        <begin position="212"/>
        <end position="310"/>
    </location>
</feature>
<name>W0JSK7_9EURY</name>
<dbReference type="PANTHER" id="PTHR42970:SF1">
    <property type="entry name" value="PECTATE LYASE C-RELATED"/>
    <property type="match status" value="1"/>
</dbReference>
<dbReference type="PATRIC" id="fig|797299.3.peg.3397"/>
<dbReference type="Gene3D" id="2.60.120.200">
    <property type="match status" value="1"/>
</dbReference>
<sequence>MSTLGITAAALSSGTAAAATIITIRGGGTDIWNTEDAFHFYSDEVSGDFDVEVRNTYLENTDANAKTGIMFRESMDPASKNVMLRRTPNGEASLQWRPEDGAETVSTTSGGEDESEVDGGSLEAEWLRLRRSGDTIEAYGSSDGDDWTLIADIDTDQLELSDDAYVGIPVTSHDTGTLCTAEVRDLSGIDPNDSRDIGDIEANGDVDVAEGVPFVSTGDATDVTATSATVGGELTDLGGADSAECYVEYREVPTEAWTETERQTLAEPGEFQVHLEDLTSRRYYEYRAAIETSDGDGANGSSETFGTPSRWNGPTIRKGPDSASNVDLADGFADPAPWLDDDTPVIKIREPTRQQLSAALSVDGPRLVVFETSGVIDLEQQRLTVTGDELYIAGQTAPSPGITLVQGDLWIDANDCVIQHIRVRPGDANLTEESDWEPDAIRTGDGTENNVIDHCTTTWGVDENLSVGYETQNTTVSNCLVAEPLQDATHHKGDHGYGSLIGDDSENVTLAGNVWAHNYDRNPRLKEGTRSVVANNVMYHYRDGIWMDPDTEASIEGNVFRRPVSDQPNIFGDGTAAVVDNVLEDADNPIVGDGISEVDSRPLWPEELDVLPSEAVLEHNLKHVGARPADRTEADERVLEQLVTGEGSYIDSQEEVGGYPDLEENTWPIRVPQSATHAWLRAKARFVEKSNWFGPGLGDGRGHRDDHGHRGSDNRSREHPKH</sequence>
<evidence type="ECO:0000259" key="4">
    <source>
        <dbReference type="PROSITE" id="PS50853"/>
    </source>
</evidence>
<dbReference type="CDD" id="cd00063">
    <property type="entry name" value="FN3"/>
    <property type="match status" value="1"/>
</dbReference>
<geneLocation type="plasmid" evidence="5">
    <name>unnamed</name>
</geneLocation>
<dbReference type="Gene3D" id="2.160.20.10">
    <property type="entry name" value="Single-stranded right-handed beta-helix, Pectin lyase-like"/>
    <property type="match status" value="1"/>
</dbReference>
<organism evidence="5 6">
    <name type="scientific">Halostagnicola larsenii XH-48</name>
    <dbReference type="NCBI Taxonomy" id="797299"/>
    <lineage>
        <taxon>Archaea</taxon>
        <taxon>Methanobacteriati</taxon>
        <taxon>Methanobacteriota</taxon>
        <taxon>Stenosarchaea group</taxon>
        <taxon>Halobacteria</taxon>
        <taxon>Halobacteriales</taxon>
        <taxon>Natrialbaceae</taxon>
        <taxon>Halostagnicola</taxon>
    </lineage>
</organism>
<evidence type="ECO:0000256" key="1">
    <source>
        <dbReference type="ARBA" id="ARBA00022723"/>
    </source>
</evidence>
<keyword evidence="5" id="KW-0456">Lyase</keyword>
<feature type="region of interest" description="Disordered" evidence="3">
    <location>
        <begin position="92"/>
        <end position="120"/>
    </location>
</feature>
<proteinExistence type="predicted"/>
<dbReference type="SUPFAM" id="SSF51126">
    <property type="entry name" value="Pectin lyase-like"/>
    <property type="match status" value="1"/>
</dbReference>
<dbReference type="InterPro" id="IPR012334">
    <property type="entry name" value="Pectin_lyas_fold"/>
</dbReference>
<feature type="compositionally biased region" description="Polar residues" evidence="3">
    <location>
        <begin position="299"/>
        <end position="312"/>
    </location>
</feature>
<reference evidence="5 6" key="1">
    <citation type="submission" date="2014-01" db="EMBL/GenBank/DDBJ databases">
        <authorList>
            <consortium name="DOE Joint Genome Institute"/>
            <person name="Anderson I."/>
            <person name="Huntemann M."/>
            <person name="Han J."/>
            <person name="Chen A."/>
            <person name="Kyrpides N."/>
            <person name="Mavromatis K."/>
            <person name="Markowitz V."/>
            <person name="Palaniappan K."/>
            <person name="Ivanova N."/>
            <person name="Schaumberg A."/>
            <person name="Pati A."/>
            <person name="Liolios K."/>
            <person name="Nordberg H.P."/>
            <person name="Cantor M.N."/>
            <person name="Hua S.X."/>
            <person name="Woyke T."/>
        </authorList>
    </citation>
    <scope>NUCLEOTIDE SEQUENCE [LARGE SCALE GENOMIC DNA]</scope>
    <source>
        <strain evidence="5 6">XH-48</strain>
        <plasmid evidence="6">1</plasmid>
    </source>
</reference>
<keyword evidence="6" id="KW-1185">Reference proteome</keyword>
<dbReference type="InterPro" id="IPR052063">
    <property type="entry name" value="Polysaccharide_Lyase_1"/>
</dbReference>
<evidence type="ECO:0000313" key="5">
    <source>
        <dbReference type="EMBL" id="AHG01661.1"/>
    </source>
</evidence>
<gene>
    <name evidence="5" type="ORF">HALLA_04475</name>
</gene>
<evidence type="ECO:0000313" key="6">
    <source>
        <dbReference type="Proteomes" id="UP000019024"/>
    </source>
</evidence>
<dbReference type="EMBL" id="CP007056">
    <property type="protein sequence ID" value="AHG01661.1"/>
    <property type="molecule type" value="Genomic_DNA"/>
</dbReference>
<keyword evidence="5" id="KW-0614">Plasmid</keyword>
<dbReference type="KEGG" id="hlr:HALLA_04475"/>
<dbReference type="HOGENOM" id="CLU_011706_0_0_2"/>
<dbReference type="GO" id="GO:0046872">
    <property type="term" value="F:metal ion binding"/>
    <property type="evidence" value="ECO:0007669"/>
    <property type="project" value="UniProtKB-KW"/>
</dbReference>
<feature type="region of interest" description="Disordered" evidence="3">
    <location>
        <begin position="294"/>
        <end position="314"/>
    </location>
</feature>
<feature type="compositionally biased region" description="Basic and acidic residues" evidence="3">
    <location>
        <begin position="700"/>
        <end position="722"/>
    </location>
</feature>
<dbReference type="InterPro" id="IPR003961">
    <property type="entry name" value="FN3_dom"/>
</dbReference>
<dbReference type="AlphaFoldDB" id="W0JSK7"/>
<dbReference type="PANTHER" id="PTHR42970">
    <property type="entry name" value="PECTATE LYASE C-RELATED"/>
    <property type="match status" value="1"/>
</dbReference>
<dbReference type="eggNOG" id="arCOG05978">
    <property type="taxonomic scope" value="Archaea"/>
</dbReference>
<evidence type="ECO:0000256" key="3">
    <source>
        <dbReference type="SAM" id="MobiDB-lite"/>
    </source>
</evidence>
<dbReference type="InterPro" id="IPR011050">
    <property type="entry name" value="Pectin_lyase_fold/virulence"/>
</dbReference>
<dbReference type="PROSITE" id="PS50853">
    <property type="entry name" value="FN3"/>
    <property type="match status" value="1"/>
</dbReference>
<accession>W0JSK7</accession>
<evidence type="ECO:0000256" key="2">
    <source>
        <dbReference type="ARBA" id="ARBA00023180"/>
    </source>
</evidence>
<dbReference type="Proteomes" id="UP000019024">
    <property type="component" value="Plasmid unnamed"/>
</dbReference>